<dbReference type="SMART" id="SM00530">
    <property type="entry name" value="HTH_XRE"/>
    <property type="match status" value="1"/>
</dbReference>
<dbReference type="InterPro" id="IPR001387">
    <property type="entry name" value="Cro/C1-type_HTH"/>
</dbReference>
<dbReference type="InterPro" id="IPR010982">
    <property type="entry name" value="Lambda_DNA-bd_dom_sf"/>
</dbReference>
<dbReference type="CDD" id="cd00093">
    <property type="entry name" value="HTH_XRE"/>
    <property type="match status" value="1"/>
</dbReference>
<organism evidence="2 3">
    <name type="scientific">Dialister micraerophilus UPII 345-E</name>
    <dbReference type="NCBI Taxonomy" id="910314"/>
    <lineage>
        <taxon>Bacteria</taxon>
        <taxon>Bacillati</taxon>
        <taxon>Bacillota</taxon>
        <taxon>Negativicutes</taxon>
        <taxon>Veillonellales</taxon>
        <taxon>Veillonellaceae</taxon>
        <taxon>Dialister</taxon>
    </lineage>
</organism>
<evidence type="ECO:0000313" key="3">
    <source>
        <dbReference type="Proteomes" id="UP000004594"/>
    </source>
</evidence>
<dbReference type="eggNOG" id="COG1396">
    <property type="taxonomic scope" value="Bacteria"/>
</dbReference>
<keyword evidence="2" id="KW-0238">DNA-binding</keyword>
<dbReference type="RefSeq" id="WP_007554843.1">
    <property type="nucleotide sequence ID" value="NZ_AENT01000024.1"/>
</dbReference>
<dbReference type="Pfam" id="PF01381">
    <property type="entry name" value="HTH_3"/>
    <property type="match status" value="1"/>
</dbReference>
<sequence length="97" mass="11093">MNKKSISVEKTDAVEYMRSFLTEEEKTVLDFQTKLICQFIEARKKQGISQRKLAELTEMKQPSIAKIEKEVTCPQINTLIKLLLPLGKTLAVVPIEK</sequence>
<dbReference type="PROSITE" id="PS50943">
    <property type="entry name" value="HTH_CROC1"/>
    <property type="match status" value="1"/>
</dbReference>
<evidence type="ECO:0000259" key="1">
    <source>
        <dbReference type="PROSITE" id="PS50943"/>
    </source>
</evidence>
<dbReference type="AlphaFoldDB" id="E4L9G2"/>
<protein>
    <submittedName>
        <fullName evidence="2">DNA-binding helix-turn-helix protein</fullName>
    </submittedName>
</protein>
<comment type="caution">
    <text evidence="2">The sequence shown here is derived from an EMBL/GenBank/DDBJ whole genome shotgun (WGS) entry which is preliminary data.</text>
</comment>
<accession>E4L9G2</accession>
<proteinExistence type="predicted"/>
<name>E4L9G2_9FIRM</name>
<reference evidence="2 3" key="1">
    <citation type="submission" date="2010-11" db="EMBL/GenBank/DDBJ databases">
        <authorList>
            <person name="Durkin A.S."/>
            <person name="Madupu R."/>
            <person name="Torralba M."/>
            <person name="Gillis M."/>
            <person name="Methe B."/>
            <person name="Sutton G."/>
            <person name="Nelson K.E."/>
        </authorList>
    </citation>
    <scope>NUCLEOTIDE SEQUENCE [LARGE SCALE GENOMIC DNA]</scope>
    <source>
        <strain evidence="2 3">UPII 345-E</strain>
    </source>
</reference>
<dbReference type="EMBL" id="AENT01000024">
    <property type="protein sequence ID" value="EFR42564.1"/>
    <property type="molecule type" value="Genomic_DNA"/>
</dbReference>
<evidence type="ECO:0000313" key="2">
    <source>
        <dbReference type="EMBL" id="EFR42564.1"/>
    </source>
</evidence>
<dbReference type="Proteomes" id="UP000004594">
    <property type="component" value="Unassembled WGS sequence"/>
</dbReference>
<gene>
    <name evidence="2" type="ORF">HMPREF9220_0386</name>
</gene>
<dbReference type="SUPFAM" id="SSF47413">
    <property type="entry name" value="lambda repressor-like DNA-binding domains"/>
    <property type="match status" value="1"/>
</dbReference>
<dbReference type="GO" id="GO:0003677">
    <property type="term" value="F:DNA binding"/>
    <property type="evidence" value="ECO:0007669"/>
    <property type="project" value="UniProtKB-KW"/>
</dbReference>
<feature type="domain" description="HTH cro/C1-type" evidence="1">
    <location>
        <begin position="39"/>
        <end position="93"/>
    </location>
</feature>
<dbReference type="Gene3D" id="1.10.260.40">
    <property type="entry name" value="lambda repressor-like DNA-binding domains"/>
    <property type="match status" value="1"/>
</dbReference>